<dbReference type="CDD" id="cd00130">
    <property type="entry name" value="PAS"/>
    <property type="match status" value="1"/>
</dbReference>
<dbReference type="RefSeq" id="WP_129423025.1">
    <property type="nucleotide sequence ID" value="NZ_SDPW01000001.1"/>
</dbReference>
<dbReference type="InterPro" id="IPR013655">
    <property type="entry name" value="PAS_fold_3"/>
</dbReference>
<feature type="domain" description="PAS fold-3" evidence="1">
    <location>
        <begin position="57"/>
        <end position="147"/>
    </location>
</feature>
<keyword evidence="3" id="KW-1185">Reference proteome</keyword>
<dbReference type="SUPFAM" id="SSF55785">
    <property type="entry name" value="PYP-like sensor domain (PAS domain)"/>
    <property type="match status" value="1"/>
</dbReference>
<protein>
    <recommendedName>
        <fullName evidence="1">PAS fold-3 domain-containing protein</fullName>
    </recommendedName>
</protein>
<dbReference type="Proteomes" id="UP000293345">
    <property type="component" value="Unassembled WGS sequence"/>
</dbReference>
<dbReference type="InterPro" id="IPR000014">
    <property type="entry name" value="PAS"/>
</dbReference>
<dbReference type="InterPro" id="IPR035965">
    <property type="entry name" value="PAS-like_dom_sf"/>
</dbReference>
<reference evidence="2 3" key="1">
    <citation type="submission" date="2019-01" db="EMBL/GenBank/DDBJ databases">
        <title>Senegalimassilia sp. nov. KGMB04484 isolated human feces.</title>
        <authorList>
            <person name="Han K.-I."/>
            <person name="Kim J.-S."/>
            <person name="Lee K.C."/>
            <person name="Suh M.K."/>
            <person name="Eom M.K."/>
            <person name="Lee J.H."/>
            <person name="Park S.-H."/>
            <person name="Kang S.W."/>
            <person name="Park J.-E."/>
            <person name="Oh B.S."/>
            <person name="Yu S.Y."/>
            <person name="Choi S.-H."/>
            <person name="Lee D.H."/>
            <person name="Yoon H."/>
            <person name="Kim B.-Y."/>
            <person name="Lee J.H."/>
            <person name="Lee J.-S."/>
        </authorList>
    </citation>
    <scope>NUCLEOTIDE SEQUENCE [LARGE SCALE GENOMIC DNA]</scope>
    <source>
        <strain evidence="2 3">KGMB04484</strain>
    </source>
</reference>
<sequence length="169" mass="19287">MGNAKRAVQLTVDNDTKVVNDYDALDALIKQHVQSLLEANYAVGVVEGLLDDNLTVTYASRLFYKHFGYGTDDVKRFNGHSFLDIVYPDDLEEFKCKLFSWLTDLRHDFHFDATYRAHVRGNGYVWFRSVGNANRRSDGSVSHAVGVFFNVDEAQRQKELARVLDSCWG</sequence>
<dbReference type="OrthoDB" id="9813903at2"/>
<dbReference type="Gene3D" id="3.30.450.20">
    <property type="entry name" value="PAS domain"/>
    <property type="match status" value="1"/>
</dbReference>
<evidence type="ECO:0000259" key="1">
    <source>
        <dbReference type="Pfam" id="PF08447"/>
    </source>
</evidence>
<proteinExistence type="predicted"/>
<dbReference type="EMBL" id="SDPW01000001">
    <property type="protein sequence ID" value="RXZ53295.1"/>
    <property type="molecule type" value="Genomic_DNA"/>
</dbReference>
<dbReference type="AlphaFoldDB" id="A0A4Q2JW99"/>
<accession>A0A4Q2JW99</accession>
<evidence type="ECO:0000313" key="3">
    <source>
        <dbReference type="Proteomes" id="UP000293345"/>
    </source>
</evidence>
<organism evidence="2 3">
    <name type="scientific">Senegalimassilia faecalis</name>
    <dbReference type="NCBI Taxonomy" id="2509433"/>
    <lineage>
        <taxon>Bacteria</taxon>
        <taxon>Bacillati</taxon>
        <taxon>Actinomycetota</taxon>
        <taxon>Coriobacteriia</taxon>
        <taxon>Coriobacteriales</taxon>
        <taxon>Coriobacteriaceae</taxon>
        <taxon>Senegalimassilia</taxon>
    </lineage>
</organism>
<comment type="caution">
    <text evidence="2">The sequence shown here is derived from an EMBL/GenBank/DDBJ whole genome shotgun (WGS) entry which is preliminary data.</text>
</comment>
<gene>
    <name evidence="2" type="ORF">ET524_01370</name>
</gene>
<dbReference type="Pfam" id="PF08447">
    <property type="entry name" value="PAS_3"/>
    <property type="match status" value="1"/>
</dbReference>
<evidence type="ECO:0000313" key="2">
    <source>
        <dbReference type="EMBL" id="RXZ53295.1"/>
    </source>
</evidence>
<name>A0A4Q2JW99_9ACTN</name>